<dbReference type="PANTHER" id="PTHR13743">
    <property type="entry name" value="BEIGE/BEACH-RELATED"/>
    <property type="match status" value="1"/>
</dbReference>
<evidence type="ECO:0000259" key="2">
    <source>
        <dbReference type="Pfam" id="PF02138"/>
    </source>
</evidence>
<dbReference type="EMBL" id="MLAK01000755">
    <property type="protein sequence ID" value="OHT05527.1"/>
    <property type="molecule type" value="Genomic_DNA"/>
</dbReference>
<proteinExistence type="predicted"/>
<dbReference type="GeneID" id="94839831"/>
<accession>A0A1J4K2A5</accession>
<evidence type="ECO:0000313" key="4">
    <source>
        <dbReference type="Proteomes" id="UP000179807"/>
    </source>
</evidence>
<dbReference type="Gene3D" id="1.10.1540.10">
    <property type="entry name" value="BEACH domain"/>
    <property type="match status" value="1"/>
</dbReference>
<feature type="region of interest" description="Disordered" evidence="1">
    <location>
        <begin position="1898"/>
        <end position="1951"/>
    </location>
</feature>
<dbReference type="InterPro" id="IPR000409">
    <property type="entry name" value="BEACH_dom"/>
</dbReference>
<gene>
    <name evidence="3" type="ORF">TRFO_26739</name>
</gene>
<protein>
    <recommendedName>
        <fullName evidence="2">BEACH domain-containing protein</fullName>
    </recommendedName>
</protein>
<dbReference type="InterPro" id="IPR036322">
    <property type="entry name" value="WD40_repeat_dom_sf"/>
</dbReference>
<feature type="compositionally biased region" description="Acidic residues" evidence="1">
    <location>
        <begin position="1933"/>
        <end position="1944"/>
    </location>
</feature>
<dbReference type="InterPro" id="IPR013320">
    <property type="entry name" value="ConA-like_dom_sf"/>
</dbReference>
<keyword evidence="4" id="KW-1185">Reference proteome</keyword>
<dbReference type="SUPFAM" id="SSF50978">
    <property type="entry name" value="WD40 repeat-like"/>
    <property type="match status" value="1"/>
</dbReference>
<evidence type="ECO:0000256" key="1">
    <source>
        <dbReference type="SAM" id="MobiDB-lite"/>
    </source>
</evidence>
<dbReference type="Pfam" id="PF02138">
    <property type="entry name" value="Beach"/>
    <property type="match status" value="1"/>
</dbReference>
<dbReference type="SUPFAM" id="SSF50729">
    <property type="entry name" value="PH domain-like"/>
    <property type="match status" value="1"/>
</dbReference>
<dbReference type="SUPFAM" id="SSF49899">
    <property type="entry name" value="Concanavalin A-like lectins/glucanases"/>
    <property type="match status" value="1"/>
</dbReference>
<dbReference type="SUPFAM" id="SSF81837">
    <property type="entry name" value="BEACH domain"/>
    <property type="match status" value="1"/>
</dbReference>
<dbReference type="PANTHER" id="PTHR13743:SF161">
    <property type="entry name" value="BEIGE_BEACH DOMAIN CONTAINING PROTEIN"/>
    <property type="match status" value="1"/>
</dbReference>
<dbReference type="Gene3D" id="2.60.120.200">
    <property type="match status" value="1"/>
</dbReference>
<reference evidence="3" key="1">
    <citation type="submission" date="2016-10" db="EMBL/GenBank/DDBJ databases">
        <authorList>
            <person name="Benchimol M."/>
            <person name="Almeida L.G."/>
            <person name="Vasconcelos A.T."/>
            <person name="Perreira-Neves A."/>
            <person name="Rosa I.A."/>
            <person name="Tasca T."/>
            <person name="Bogo M.R."/>
            <person name="de Souza W."/>
        </authorList>
    </citation>
    <scope>NUCLEOTIDE SEQUENCE [LARGE SCALE GENOMIC DNA]</scope>
    <source>
        <strain evidence="3">K</strain>
    </source>
</reference>
<sequence length="2402" mass="275106">MTAPLLQFFPDPTVKILCMKPLPKVNKLTNDLELINFVEQNPLPFINPKILDQIKSSNTNDPLLDNIVKEIMNDFSYNDDKVRFFLNRSHITTSEAEIALYYILHLFISWKIYYMKENSIDSSNIESIIFILDSLLYISTLTNSTLPSSCFLYISASYFECCHLKNFDQFIPLIRSFFFQTATLPESSFAIFPYIICKFMSNDRNEGNEENELIQSFFKILLQIISKRQDEFPHHLAEETLVALSPFLSKLDKTSLLLFSVLSPILSKETVIQMVITLTAIIADISLKSEFEIVLPKGDESNIKIYNVPEHTLGITIQFPQIPTFLNGFDINNFIPFSEQENIEILIEKDILADVRSILLIIGDNSDFSIEYGKALLRVIEENSNHPKIINLYAILIFSFRYLNLKGDSLPSIEKILNNTIIFDPSVICNDSMSELNSLRAGALELFAYEGSNVFFSLLKSVIIYPDLFGELIRRCISNLKPILPLFATSTKLVRLISNALVHYQKARLEGNEQIDEIRTTLLLFLSHCFADIPCAMKFFSDSVFVRALLSLTFEIPLRNFIFSQLKKFLSLELVKQQKLIGEGFSLIIGTVELSFPETKSLILANELLEMMSDMISYQQIALIEIFASISPLLFSGFSKLDSSNESVTFILDSIQFLTETSHFFKIEKFHFEILFDGIKIAYNPNFNQQFFNKIVQLMAGDRLSTSTTSFVIRHPFATWLLLMTFRHTPKFGDSLNFIIDLCKYHTGNCQKCREGDVDLFLISTIKEGHDIEYESLCFQLLSIIAGSVSAPCVVEKYVSLFQFDGSDVPPYFQSAMKCFVSMIAADIKEPLTVIRLNKSSSFEPQADFSVTNGFTLAFWIYLERTSTQYYPSIISFQDLNGHYFHLFLAYNSLRVSHYENPLSKSEQIMTPVELRQWTFVTITYSIIPPCYYVVAMVNNNGDEIIEKNGKNSINGPVKIRIGGSLNDSIDSEIPCVLGPVAIYPILSEAQMTELFSKGIRSIDQAPVSPIYVYNRNNRLEHQNRSFSRVLTGQVGLTILFPLFTVIDSLLDSAFEVFSSALVTDSSVELEFANTDCFSTVAYLLQENDRSQSTYHLYLKFFTLMQMLKTDSLKQQLFGSIMTNFDLWIHAKIENFLLIVKHWMRTLFPSFVSCVSTMMPFSSLLNQIMIYFNKNDVMNVNLDQQNHIVSKIRTILSQILTFVATISFSFSDFALLISYINKLAADNLSYDHACDAANVLKEIAHMEPSPLASLAEKPKFLPFLHTLLNIPGICGIAIDVIVHMIHKKFITNISLREEVIIILKILPENVVDQKLFTDVARLTNIAPQLFPLCCICGKVLNNNSMIRITDLIHPSPKYLNDNDILFPFIVAHHLQKEARYSVLSFIANCSIEKWKYMFIMITIVNRMYNDKIRQLEADFLIVLADILLTMETVDSNTIKFYIQMAKNFIFFRGQNENCSVFSNLSSSKEEKTDEENENLSMSEIFSKYESFSMEEQNMRFGLRFDKDQNWLDEGLAMKIIMLFEKKNITHNLNFKLTLAFYLINNQTEFVRAHFRDFTLHSPFKEFGIDPYVGILCQKMIRFGIESKILSTTKNIKVDDNIFENFTKSLNQWTNQSVQPFLDDTQLFIINCGNIYKDIPIIMNDQLNKCNISQNETIHRIIRKRMINEKRWHRLSRCLTLPFAPWESKAMNKKLINPRQDNPSNNVYLKKDMRLCGCGFPARSKTGMSKKPNWNIEADSELPFEPDPLSLLMVPCQIIRVTGITNATVAIFQDSIIIHFNSYKSKTYILSNIIEFNTFEIQGNCSGIEIFMKDGKSILINFLKPDVRDVVRELLKQHTKIETVDIFKQWRRREITTFEFLLKLNRRKNRSFNFPHQLPILPLLLIEPESDEVIHSDNNNHPNVDIMHNVSNGDTQTMNNQTENEYPPNKYDNDENDESEIEDQNDDSKPIDSEYVTNISEARSNYMLKSFNSNSRRPDVHFNAPFANQLTKKMSHPIYQDVNMHRFSHSSVGRVTPNNLFGKEIIKLSDVYKTLAEGNHCTADNYIEKGNYYNRRKALESDDVSASLYLWVSKVFNETLTMRSPRNMRIQKSLLAKTNIGCILFASILLSKDDINSFSINMIGVNGILSKGKVTTQENTDIYEIETSENVIEQFNETWKTARFSQLSDHYIAVLDRRMKLSILNINTNFIFDAKESINCIATSDSHLLTTPNTSSVYIYNEKDLASPILKHRFYHSPAKCAAISESFHTIVIGSEGRLIVAPLESGFSMTVIELGGFTPKHIVITENFGFIVTYAQKVENGEVIKALFSHTLSGKPLAYNKVSFELDLMIEFSDCDGVDFLAVADESGKIVTCEAFDLRLSIVIKRCMSPIIAMKYSKDLKSLIVVTQNGNIIVEPISENVI</sequence>
<name>A0A1J4K2A5_9EUKA</name>
<dbReference type="Proteomes" id="UP000179807">
    <property type="component" value="Unassembled WGS sequence"/>
</dbReference>
<dbReference type="VEuPathDB" id="TrichDB:TRFO_26739"/>
<organism evidence="3 4">
    <name type="scientific">Tritrichomonas foetus</name>
    <dbReference type="NCBI Taxonomy" id="1144522"/>
    <lineage>
        <taxon>Eukaryota</taxon>
        <taxon>Metamonada</taxon>
        <taxon>Parabasalia</taxon>
        <taxon>Tritrichomonadida</taxon>
        <taxon>Tritrichomonadidae</taxon>
        <taxon>Tritrichomonas</taxon>
    </lineage>
</organism>
<feature type="domain" description="BEACH" evidence="2">
    <location>
        <begin position="1847"/>
        <end position="1905"/>
    </location>
</feature>
<dbReference type="InterPro" id="IPR036372">
    <property type="entry name" value="BEACH_dom_sf"/>
</dbReference>
<feature type="compositionally biased region" description="Polar residues" evidence="1">
    <location>
        <begin position="1908"/>
        <end position="1923"/>
    </location>
</feature>
<comment type="caution">
    <text evidence="3">The sequence shown here is derived from an EMBL/GenBank/DDBJ whole genome shotgun (WGS) entry which is preliminary data.</text>
</comment>
<evidence type="ECO:0000313" key="3">
    <source>
        <dbReference type="EMBL" id="OHT05527.1"/>
    </source>
</evidence>
<dbReference type="RefSeq" id="XP_068358663.1">
    <property type="nucleotide sequence ID" value="XM_068505127.1"/>
</dbReference>
<dbReference type="InterPro" id="IPR050865">
    <property type="entry name" value="BEACH_Domain"/>
</dbReference>